<reference evidence="1 2" key="1">
    <citation type="submission" date="2019-03" db="EMBL/GenBank/DDBJ databases">
        <title>San Antonio Military Medical Center submission to MRSN (WRAIR), pending publication.</title>
        <authorList>
            <person name="Blyth D.M."/>
            <person name="Mccarthy S.L."/>
            <person name="Schall S.E."/>
            <person name="Stam J.A."/>
            <person name="Ong A.C."/>
            <person name="Mcgann P.T."/>
        </authorList>
    </citation>
    <scope>NUCLEOTIDE SEQUENCE [LARGE SCALE GENOMIC DNA]</scope>
    <source>
        <strain evidence="1 2">MRSN571793</strain>
    </source>
</reference>
<evidence type="ECO:0000313" key="2">
    <source>
        <dbReference type="Proteomes" id="UP000297861"/>
    </source>
</evidence>
<name>A0A4Y8KYV6_9BACT</name>
<sequence>MKVFVIIFNKPLKVEVYSSLAAVFEAHGSNELGVSRSTLDKWNFDFKYVNSKVVVSKNYTQTAGDIRRKKSK</sequence>
<keyword evidence="2" id="KW-1185">Reference proteome</keyword>
<organism evidence="1 2">
    <name type="scientific">Dysgonomonas capnocytophagoides</name>
    <dbReference type="NCBI Taxonomy" id="45254"/>
    <lineage>
        <taxon>Bacteria</taxon>
        <taxon>Pseudomonadati</taxon>
        <taxon>Bacteroidota</taxon>
        <taxon>Bacteroidia</taxon>
        <taxon>Bacteroidales</taxon>
        <taxon>Dysgonomonadaceae</taxon>
        <taxon>Dysgonomonas</taxon>
    </lineage>
</organism>
<dbReference type="EMBL" id="SOML01000007">
    <property type="protein sequence ID" value="TFD95639.1"/>
    <property type="molecule type" value="Genomic_DNA"/>
</dbReference>
<dbReference type="Proteomes" id="UP000297861">
    <property type="component" value="Unassembled WGS sequence"/>
</dbReference>
<comment type="caution">
    <text evidence="1">The sequence shown here is derived from an EMBL/GenBank/DDBJ whole genome shotgun (WGS) entry which is preliminary data.</text>
</comment>
<protein>
    <submittedName>
        <fullName evidence="1">Uncharacterized protein</fullName>
    </submittedName>
</protein>
<dbReference type="AlphaFoldDB" id="A0A4Y8KYV6"/>
<proteinExistence type="predicted"/>
<gene>
    <name evidence="1" type="ORF">E2605_12450</name>
</gene>
<evidence type="ECO:0000313" key="1">
    <source>
        <dbReference type="EMBL" id="TFD95639.1"/>
    </source>
</evidence>
<accession>A0A4Y8KYV6</accession>
<dbReference type="RefSeq" id="WP_134436658.1">
    <property type="nucleotide sequence ID" value="NZ_JAWZLG010000074.1"/>
</dbReference>